<dbReference type="Gene3D" id="1.10.600.10">
    <property type="entry name" value="Farnesyl Diphosphate Synthase"/>
    <property type="match status" value="1"/>
</dbReference>
<protein>
    <submittedName>
        <fullName evidence="7">Polyprenyl synthetase</fullName>
        <ecNumber evidence="7">2.5.1.29</ecNumber>
    </submittedName>
</protein>
<evidence type="ECO:0000256" key="3">
    <source>
        <dbReference type="ARBA" id="ARBA00022679"/>
    </source>
</evidence>
<comment type="similarity">
    <text evidence="2 6">Belongs to the FPP/GGPP synthase family.</text>
</comment>
<dbReference type="SFLD" id="SFLDS00005">
    <property type="entry name" value="Isoprenoid_Synthase_Type_I"/>
    <property type="match status" value="1"/>
</dbReference>
<evidence type="ECO:0000313" key="8">
    <source>
        <dbReference type="Proteomes" id="UP000029050"/>
    </source>
</evidence>
<dbReference type="eggNOG" id="COG0142">
    <property type="taxonomic scope" value="Bacteria"/>
</dbReference>
<dbReference type="SUPFAM" id="SSF48576">
    <property type="entry name" value="Terpenoid synthases"/>
    <property type="match status" value="1"/>
</dbReference>
<dbReference type="STRING" id="218140.BPSY_1834"/>
<dbReference type="PROSITE" id="PS00444">
    <property type="entry name" value="POLYPRENYL_SYNTHASE_2"/>
    <property type="match status" value="1"/>
</dbReference>
<dbReference type="EC" id="2.5.1.29" evidence="7"/>
<dbReference type="InterPro" id="IPR000092">
    <property type="entry name" value="Polyprenyl_synt"/>
</dbReference>
<keyword evidence="3 6" id="KW-0808">Transferase</keyword>
<evidence type="ECO:0000256" key="1">
    <source>
        <dbReference type="ARBA" id="ARBA00001946"/>
    </source>
</evidence>
<comment type="cofactor">
    <cofactor evidence="1">
        <name>Mg(2+)</name>
        <dbReference type="ChEBI" id="CHEBI:18420"/>
    </cofactor>
</comment>
<dbReference type="PANTHER" id="PTHR12001">
    <property type="entry name" value="GERANYLGERANYL PYROPHOSPHATE SYNTHASE"/>
    <property type="match status" value="1"/>
</dbReference>
<evidence type="ECO:0000256" key="5">
    <source>
        <dbReference type="ARBA" id="ARBA00022842"/>
    </source>
</evidence>
<keyword evidence="5" id="KW-0460">Magnesium</keyword>
<dbReference type="InterPro" id="IPR008949">
    <property type="entry name" value="Isoprenoid_synthase_dom_sf"/>
</dbReference>
<comment type="caution">
    <text evidence="7">The sequence shown here is derived from an EMBL/GenBank/DDBJ whole genome shotgun (WGS) entry which is preliminary data.</text>
</comment>
<dbReference type="CDD" id="cd00685">
    <property type="entry name" value="Trans_IPPS_HT"/>
    <property type="match status" value="1"/>
</dbReference>
<keyword evidence="4" id="KW-0479">Metal-binding</keyword>
<evidence type="ECO:0000256" key="4">
    <source>
        <dbReference type="ARBA" id="ARBA00022723"/>
    </source>
</evidence>
<name>A0A087CDS6_9BIFI</name>
<evidence type="ECO:0000313" key="7">
    <source>
        <dbReference type="EMBL" id="KFI81426.1"/>
    </source>
</evidence>
<organism evidence="7 8">
    <name type="scientific">Bifidobacterium psychraerophilum</name>
    <dbReference type="NCBI Taxonomy" id="218140"/>
    <lineage>
        <taxon>Bacteria</taxon>
        <taxon>Bacillati</taxon>
        <taxon>Actinomycetota</taxon>
        <taxon>Actinomycetes</taxon>
        <taxon>Bifidobacteriales</taxon>
        <taxon>Bifidobacteriaceae</taxon>
        <taxon>Bifidobacterium</taxon>
    </lineage>
</organism>
<dbReference type="GO" id="GO:0046872">
    <property type="term" value="F:metal ion binding"/>
    <property type="evidence" value="ECO:0007669"/>
    <property type="project" value="UniProtKB-KW"/>
</dbReference>
<dbReference type="Proteomes" id="UP000029050">
    <property type="component" value="Unassembled WGS sequence"/>
</dbReference>
<dbReference type="EMBL" id="JGZI01000010">
    <property type="protein sequence ID" value="KFI81426.1"/>
    <property type="molecule type" value="Genomic_DNA"/>
</dbReference>
<gene>
    <name evidence="7" type="ORF">BPSY_1834</name>
</gene>
<proteinExistence type="inferred from homology"/>
<dbReference type="AlphaFoldDB" id="A0A087CDS6"/>
<keyword evidence="8" id="KW-1185">Reference proteome</keyword>
<accession>A0A087CDS6</accession>
<dbReference type="PROSITE" id="PS00723">
    <property type="entry name" value="POLYPRENYL_SYNTHASE_1"/>
    <property type="match status" value="1"/>
</dbReference>
<sequence length="409" mass="43780">MHLHMLVDILIGMDPSADISVIESRIDRLVKQYTGAIDGMTIPHPCAAVLNSITEQARISSQGGKRLRALLTLTAYDAACSSYGASIPKDSQRLCATDLACAIEVFQTGALVHDDIIDDSDLRRGKPSAHINLASTFAHWTNPLHQVLQDASGSETVDTSAFDSSDSSYGKGLGIMLGDILATASIEIARNASQTLPKAQEIIEAFLTMHREVEIGQVLDLGVEHVPLNNPTQLVTASLGVFRWKTASYTTIAPIELGLLAAGVKQVKAHAAAQGIGMSLGLAFQLADDLLDVVSDSEHTGKPVGGDIREGKRTVLLADALSNASDADRAYLIAAYESRNRSPEQVSRIIGLFDSTGAIERSRERIGKLWRSSQVSLAAAVQTLNLTPEAADRLYNACARFIPPELLES</sequence>
<reference evidence="7 8" key="1">
    <citation type="submission" date="2014-03" db="EMBL/GenBank/DDBJ databases">
        <title>Genomics of Bifidobacteria.</title>
        <authorList>
            <person name="Ventura M."/>
            <person name="Milani C."/>
            <person name="Lugli G.A."/>
        </authorList>
    </citation>
    <scope>NUCLEOTIDE SEQUENCE [LARGE SCALE GENOMIC DNA]</scope>
    <source>
        <strain evidence="7 8">LMG 21775</strain>
    </source>
</reference>
<dbReference type="GO" id="GO:0004311">
    <property type="term" value="F:geranylgeranyl diphosphate synthase activity"/>
    <property type="evidence" value="ECO:0007669"/>
    <property type="project" value="UniProtKB-EC"/>
</dbReference>
<dbReference type="Pfam" id="PF00348">
    <property type="entry name" value="polyprenyl_synt"/>
    <property type="match status" value="1"/>
</dbReference>
<evidence type="ECO:0000256" key="2">
    <source>
        <dbReference type="ARBA" id="ARBA00006706"/>
    </source>
</evidence>
<dbReference type="InterPro" id="IPR033749">
    <property type="entry name" value="Polyprenyl_synt_CS"/>
</dbReference>
<dbReference type="PANTHER" id="PTHR12001:SF85">
    <property type="entry name" value="SHORT CHAIN ISOPRENYL DIPHOSPHATE SYNTHASE"/>
    <property type="match status" value="1"/>
</dbReference>
<evidence type="ECO:0000256" key="6">
    <source>
        <dbReference type="RuleBase" id="RU004466"/>
    </source>
</evidence>
<dbReference type="GO" id="GO:0008299">
    <property type="term" value="P:isoprenoid biosynthetic process"/>
    <property type="evidence" value="ECO:0007669"/>
    <property type="project" value="InterPro"/>
</dbReference>